<dbReference type="SUPFAM" id="SSF48371">
    <property type="entry name" value="ARM repeat"/>
    <property type="match status" value="1"/>
</dbReference>
<name>A0A6C0B8Y4_9ZZZZ</name>
<dbReference type="AlphaFoldDB" id="A0A6C0B8Y4"/>
<dbReference type="InterPro" id="IPR016024">
    <property type="entry name" value="ARM-type_fold"/>
</dbReference>
<evidence type="ECO:0008006" key="2">
    <source>
        <dbReference type="Google" id="ProtNLM"/>
    </source>
</evidence>
<protein>
    <recommendedName>
        <fullName evidence="2">MIF4G domain-containing protein</fullName>
    </recommendedName>
</protein>
<proteinExistence type="predicted"/>
<dbReference type="Gene3D" id="1.25.40.180">
    <property type="match status" value="1"/>
</dbReference>
<organism evidence="1">
    <name type="scientific">viral metagenome</name>
    <dbReference type="NCBI Taxonomy" id="1070528"/>
    <lineage>
        <taxon>unclassified sequences</taxon>
        <taxon>metagenomes</taxon>
        <taxon>organismal metagenomes</taxon>
    </lineage>
</organism>
<reference evidence="1" key="1">
    <citation type="journal article" date="2020" name="Nature">
        <title>Giant virus diversity and host interactions through global metagenomics.</title>
        <authorList>
            <person name="Schulz F."/>
            <person name="Roux S."/>
            <person name="Paez-Espino D."/>
            <person name="Jungbluth S."/>
            <person name="Walsh D.A."/>
            <person name="Denef V.J."/>
            <person name="McMahon K.D."/>
            <person name="Konstantinidis K.T."/>
            <person name="Eloe-Fadrosh E.A."/>
            <person name="Kyrpides N.C."/>
            <person name="Woyke T."/>
        </authorList>
    </citation>
    <scope>NUCLEOTIDE SEQUENCE</scope>
    <source>
        <strain evidence="1">GVMAG-M-3300010158-55</strain>
    </source>
</reference>
<sequence>MYTLSDIKQIKKTTKHVLPSETLNIIAKISKLIGVETQIPMFKIEKVLTITQQITILLNKMTEDNYKEIESKLIKLIDTNPTEIENSTTIIFDIISNNAFYGSIYASLYISLVKQWSIFKDLFQVRLTQHMEQLKNIQLVPSSEYDEFCKCNEINERYRTFSQFIVHLTLQGIVDNTTFHTFLNYLIDLLHTLNNSKDKSIMDEIVEHLYLCIIKSKPIHSKLFISRDRLHIRDVSNKVKFRLLDILDII</sequence>
<dbReference type="EMBL" id="MN739094">
    <property type="protein sequence ID" value="QHS88161.1"/>
    <property type="molecule type" value="Genomic_DNA"/>
</dbReference>
<accession>A0A6C0B8Y4</accession>
<evidence type="ECO:0000313" key="1">
    <source>
        <dbReference type="EMBL" id="QHS88161.1"/>
    </source>
</evidence>